<protein>
    <recommendedName>
        <fullName evidence="3">Antitoxin</fullName>
    </recommendedName>
</protein>
<dbReference type="RefSeq" id="WP_174405891.1">
    <property type="nucleotide sequence ID" value="NZ_BLVO01000013.1"/>
</dbReference>
<evidence type="ECO:0000313" key="1">
    <source>
        <dbReference type="EMBL" id="GFM34286.1"/>
    </source>
</evidence>
<accession>A0A7J0BKS6</accession>
<proteinExistence type="predicted"/>
<keyword evidence="2" id="KW-1185">Reference proteome</keyword>
<evidence type="ECO:0000313" key="2">
    <source>
        <dbReference type="Proteomes" id="UP000503840"/>
    </source>
</evidence>
<dbReference type="AlphaFoldDB" id="A0A7J0BKS6"/>
<reference evidence="1 2" key="1">
    <citation type="submission" date="2020-05" db="EMBL/GenBank/DDBJ databases">
        <title>Draft genome sequence of Desulfovibrio sp. strain HN2T.</title>
        <authorList>
            <person name="Ueno A."/>
            <person name="Tamazawa S."/>
            <person name="Tamamura S."/>
            <person name="Murakami T."/>
            <person name="Kiyama T."/>
            <person name="Inomata H."/>
            <person name="Amano Y."/>
            <person name="Miyakawa K."/>
            <person name="Tamaki H."/>
            <person name="Naganuma T."/>
            <person name="Kaneko K."/>
        </authorList>
    </citation>
    <scope>NUCLEOTIDE SEQUENCE [LARGE SCALE GENOMIC DNA]</scope>
    <source>
        <strain evidence="1 2">HN2</strain>
    </source>
</reference>
<evidence type="ECO:0008006" key="3">
    <source>
        <dbReference type="Google" id="ProtNLM"/>
    </source>
</evidence>
<sequence>MIFLQNVHEARERLADIAEQLGNGEIHSAVLLNEGVPVSVMVPWADFCVMLEALEAVSGVPATKQETAGHAARTCGEPPATCAPCENCAGGNVTPEERPPVYACTSSESKSPNSAVEAAATDGRSFRLALDPILLD</sequence>
<dbReference type="Proteomes" id="UP000503840">
    <property type="component" value="Unassembled WGS sequence"/>
</dbReference>
<comment type="caution">
    <text evidence="1">The sequence shown here is derived from an EMBL/GenBank/DDBJ whole genome shotgun (WGS) entry which is preliminary data.</text>
</comment>
<organism evidence="1 2">
    <name type="scientific">Desulfovibrio subterraneus</name>
    <dbReference type="NCBI Taxonomy" id="2718620"/>
    <lineage>
        <taxon>Bacteria</taxon>
        <taxon>Pseudomonadati</taxon>
        <taxon>Thermodesulfobacteriota</taxon>
        <taxon>Desulfovibrionia</taxon>
        <taxon>Desulfovibrionales</taxon>
        <taxon>Desulfovibrionaceae</taxon>
        <taxon>Desulfovibrio</taxon>
    </lineage>
</organism>
<gene>
    <name evidence="1" type="ORF">DSM101010T_26510</name>
</gene>
<dbReference type="EMBL" id="BLVO01000013">
    <property type="protein sequence ID" value="GFM34286.1"/>
    <property type="molecule type" value="Genomic_DNA"/>
</dbReference>
<name>A0A7J0BKS6_9BACT</name>